<name>A0ABU0PFM0_9MICC</name>
<reference evidence="1 2" key="1">
    <citation type="submission" date="2023-07" db="EMBL/GenBank/DDBJ databases">
        <title>Comparative genomics of wheat-associated soil bacteria to identify genetic determinants of phenazine resistance.</title>
        <authorList>
            <person name="Mouncey N."/>
        </authorList>
    </citation>
    <scope>NUCLEOTIDE SEQUENCE [LARGE SCALE GENOMIC DNA]</scope>
    <source>
        <strain evidence="1 2">W1I3</strain>
    </source>
</reference>
<dbReference type="EMBL" id="JAUSXB010000001">
    <property type="protein sequence ID" value="MDQ0672755.1"/>
    <property type="molecule type" value="Genomic_DNA"/>
</dbReference>
<gene>
    <name evidence="1" type="ORF">QFZ36_000316</name>
</gene>
<protein>
    <submittedName>
        <fullName evidence="1">Uncharacterized protein</fullName>
    </submittedName>
</protein>
<evidence type="ECO:0000313" key="1">
    <source>
        <dbReference type="EMBL" id="MDQ0672755.1"/>
    </source>
</evidence>
<dbReference type="RefSeq" id="WP_306633383.1">
    <property type="nucleotide sequence ID" value="NZ_JAUSXB010000001.1"/>
</dbReference>
<sequence>MSFAWLVDEWDITDAREVTDVIAWARSKAGGNPFEIFLRWEDHYTSKDDQLEPYSRYALIYGKPAVEDATTKTIYFQSK</sequence>
<keyword evidence="2" id="KW-1185">Reference proteome</keyword>
<evidence type="ECO:0000313" key="2">
    <source>
        <dbReference type="Proteomes" id="UP001236806"/>
    </source>
</evidence>
<accession>A0ABU0PFM0</accession>
<dbReference type="Proteomes" id="UP001236806">
    <property type="component" value="Unassembled WGS sequence"/>
</dbReference>
<organism evidence="1 2">
    <name type="scientific">Pseudarthrobacter siccitolerans</name>
    <dbReference type="NCBI Taxonomy" id="861266"/>
    <lineage>
        <taxon>Bacteria</taxon>
        <taxon>Bacillati</taxon>
        <taxon>Actinomycetota</taxon>
        <taxon>Actinomycetes</taxon>
        <taxon>Micrococcales</taxon>
        <taxon>Micrococcaceae</taxon>
        <taxon>Pseudarthrobacter</taxon>
    </lineage>
</organism>
<proteinExistence type="predicted"/>
<comment type="caution">
    <text evidence="1">The sequence shown here is derived from an EMBL/GenBank/DDBJ whole genome shotgun (WGS) entry which is preliminary data.</text>
</comment>